<name>A0A081KAR3_9GAMM</name>
<keyword evidence="2" id="KW-1185">Reference proteome</keyword>
<reference evidence="1 2" key="1">
    <citation type="submission" date="2014-06" db="EMBL/GenBank/DDBJ databases">
        <title>Whole Genome Sequences of Three Symbiotic Endozoicomonas Bacteria.</title>
        <authorList>
            <person name="Neave M.J."/>
            <person name="Apprill A."/>
            <person name="Voolstra C.R."/>
        </authorList>
    </citation>
    <scope>NUCLEOTIDE SEQUENCE [LARGE SCALE GENOMIC DNA]</scope>
    <source>
        <strain evidence="1 2">DSM 22380</strain>
    </source>
</reference>
<protein>
    <submittedName>
        <fullName evidence="1">Uncharacterized protein</fullName>
    </submittedName>
</protein>
<dbReference type="Pfam" id="PF20196">
    <property type="entry name" value="DUF6559"/>
    <property type="match status" value="1"/>
</dbReference>
<accession>A0A081KAR3</accession>
<dbReference type="Proteomes" id="UP000027997">
    <property type="component" value="Unassembled WGS sequence"/>
</dbReference>
<sequence length="111" mass="12882">MMSPELSKRYGALPEYTVFQLEATTKSCGLSEKYIPYAIALFRENESENTLKRYQIDQSFLEVLRKEISQWFFAGYSYTTKDIMSLAKPKGWRGGYNTDALSNVYGQNSRY</sequence>
<dbReference type="AlphaFoldDB" id="A0A081KAR3"/>
<evidence type="ECO:0000313" key="1">
    <source>
        <dbReference type="EMBL" id="KEI71239.1"/>
    </source>
</evidence>
<dbReference type="eggNOG" id="ENOG502ZMJY">
    <property type="taxonomic scope" value="Bacteria"/>
</dbReference>
<dbReference type="EMBL" id="JOJP01000001">
    <property type="protein sequence ID" value="KEI71239.1"/>
    <property type="molecule type" value="Genomic_DNA"/>
</dbReference>
<dbReference type="InterPro" id="IPR046689">
    <property type="entry name" value="DUF6559"/>
</dbReference>
<organism evidence="1 2">
    <name type="scientific">Endozoicomonas elysicola</name>
    <dbReference type="NCBI Taxonomy" id="305900"/>
    <lineage>
        <taxon>Bacteria</taxon>
        <taxon>Pseudomonadati</taxon>
        <taxon>Pseudomonadota</taxon>
        <taxon>Gammaproteobacteria</taxon>
        <taxon>Oceanospirillales</taxon>
        <taxon>Endozoicomonadaceae</taxon>
        <taxon>Endozoicomonas</taxon>
    </lineage>
</organism>
<proteinExistence type="predicted"/>
<evidence type="ECO:0000313" key="2">
    <source>
        <dbReference type="Proteomes" id="UP000027997"/>
    </source>
</evidence>
<comment type="caution">
    <text evidence="1">The sequence shown here is derived from an EMBL/GenBank/DDBJ whole genome shotgun (WGS) entry which is preliminary data.</text>
</comment>
<gene>
    <name evidence="1" type="ORF">GV64_11235</name>
</gene>